<dbReference type="GeneID" id="20657764"/>
<name>G4ZFJ7_PHYSP</name>
<organism evidence="1 2">
    <name type="scientific">Phytophthora sojae (strain P6497)</name>
    <name type="common">Soybean stem and root rot agent</name>
    <name type="synonym">Phytophthora megasperma f. sp. glycines</name>
    <dbReference type="NCBI Taxonomy" id="1094619"/>
    <lineage>
        <taxon>Eukaryota</taxon>
        <taxon>Sar</taxon>
        <taxon>Stramenopiles</taxon>
        <taxon>Oomycota</taxon>
        <taxon>Peronosporomycetes</taxon>
        <taxon>Peronosporales</taxon>
        <taxon>Peronosporaceae</taxon>
        <taxon>Phytophthora</taxon>
    </lineage>
</organism>
<evidence type="ECO:0000313" key="1">
    <source>
        <dbReference type="EMBL" id="EGZ17934.1"/>
    </source>
</evidence>
<feature type="non-terminal residue" evidence="1">
    <location>
        <position position="1"/>
    </location>
</feature>
<proteinExistence type="predicted"/>
<accession>G4ZFJ7</accession>
<evidence type="ECO:0000313" key="2">
    <source>
        <dbReference type="Proteomes" id="UP000002640"/>
    </source>
</evidence>
<dbReference type="KEGG" id="psoj:PHYSODRAFT_499899"/>
<evidence type="ECO:0008006" key="3">
    <source>
        <dbReference type="Google" id="ProtNLM"/>
    </source>
</evidence>
<reference evidence="1 2" key="1">
    <citation type="journal article" date="2006" name="Science">
        <title>Phytophthora genome sequences uncover evolutionary origins and mechanisms of pathogenesis.</title>
        <authorList>
            <person name="Tyler B.M."/>
            <person name="Tripathy S."/>
            <person name="Zhang X."/>
            <person name="Dehal P."/>
            <person name="Jiang R.H."/>
            <person name="Aerts A."/>
            <person name="Arredondo F.D."/>
            <person name="Baxter L."/>
            <person name="Bensasson D."/>
            <person name="Beynon J.L."/>
            <person name="Chapman J."/>
            <person name="Damasceno C.M."/>
            <person name="Dorrance A.E."/>
            <person name="Dou D."/>
            <person name="Dickerman A.W."/>
            <person name="Dubchak I.L."/>
            <person name="Garbelotto M."/>
            <person name="Gijzen M."/>
            <person name="Gordon S.G."/>
            <person name="Govers F."/>
            <person name="Grunwald N.J."/>
            <person name="Huang W."/>
            <person name="Ivors K.L."/>
            <person name="Jones R.W."/>
            <person name="Kamoun S."/>
            <person name="Krampis K."/>
            <person name="Lamour K.H."/>
            <person name="Lee M.K."/>
            <person name="McDonald W.H."/>
            <person name="Medina M."/>
            <person name="Meijer H.J."/>
            <person name="Nordberg E.K."/>
            <person name="Maclean D.J."/>
            <person name="Ospina-Giraldo M.D."/>
            <person name="Morris P.F."/>
            <person name="Phuntumart V."/>
            <person name="Putnam N.H."/>
            <person name="Rash S."/>
            <person name="Rose J.K."/>
            <person name="Sakihama Y."/>
            <person name="Salamov A.A."/>
            <person name="Savidor A."/>
            <person name="Scheuring C.F."/>
            <person name="Smith B.M."/>
            <person name="Sobral B.W."/>
            <person name="Terry A."/>
            <person name="Torto-Alalibo T.A."/>
            <person name="Win J."/>
            <person name="Xu Z."/>
            <person name="Zhang H."/>
            <person name="Grigoriev I.V."/>
            <person name="Rokhsar D.S."/>
            <person name="Boore J.L."/>
        </authorList>
    </citation>
    <scope>NUCLEOTIDE SEQUENCE [LARGE SCALE GENOMIC DNA]</scope>
    <source>
        <strain evidence="1 2">P6497</strain>
    </source>
</reference>
<dbReference type="AlphaFoldDB" id="G4ZFJ7"/>
<protein>
    <recommendedName>
        <fullName evidence="3">PiggyBac transposable element-derived protein domain-containing protein</fullName>
    </recommendedName>
</protein>
<dbReference type="PANTHER" id="PTHR46599">
    <property type="entry name" value="PIGGYBAC TRANSPOSABLE ELEMENT-DERIVED PROTEIN 4"/>
    <property type="match status" value="1"/>
</dbReference>
<sequence>KAVPAMIACCWWDSKPVHFLATGARVQQLTTGSSKYLGGHSVPEIGDDNMNDVDVHDQLRQQRFSVQEAFKFKKCYKNLFLGLLDLALVNRARKIPYYIVFPGPRSQ</sequence>
<dbReference type="EMBL" id="JH159154">
    <property type="protein sequence ID" value="EGZ17934.1"/>
    <property type="molecule type" value="Genomic_DNA"/>
</dbReference>
<gene>
    <name evidence="1" type="ORF">PHYSODRAFT_499899</name>
</gene>
<dbReference type="Proteomes" id="UP000002640">
    <property type="component" value="Unassembled WGS sequence"/>
</dbReference>
<dbReference type="RefSeq" id="XP_009526992.1">
    <property type="nucleotide sequence ID" value="XM_009528697.1"/>
</dbReference>
<keyword evidence="2" id="KW-1185">Reference proteome</keyword>
<dbReference type="PANTHER" id="PTHR46599:SF3">
    <property type="entry name" value="PIGGYBAC TRANSPOSABLE ELEMENT-DERIVED PROTEIN 4"/>
    <property type="match status" value="1"/>
</dbReference>
<dbReference type="InParanoid" id="G4ZFJ7"/>